<keyword evidence="2" id="KW-1133">Transmembrane helix</keyword>
<comment type="similarity">
    <text evidence="1">Belongs to the glycosyltransferase 32 family.</text>
</comment>
<evidence type="ECO:0000256" key="2">
    <source>
        <dbReference type="SAM" id="Phobius"/>
    </source>
</evidence>
<dbReference type="SUPFAM" id="SSF53448">
    <property type="entry name" value="Nucleotide-diphospho-sugar transferases"/>
    <property type="match status" value="1"/>
</dbReference>
<sequence length="709" mass="81797">MQHSVTRHRQHGSQASAATSLLDLEESPPPTPRHPSLYDTLPSSPSLFKDHARPIGRAGRTPSLSLLSFSIPKPRLPLFHAEQRRRFLVGSRGYGWKRLFCGSFTMIAFLYWFSQKLSTSTSTLVFRRDDLQRIWRWEVASGHYPSRSPIPAQIQLQEPPGNPAIPPHQFSSHLRSHPKLTQGTGAQRQYFELHAPPSNVGFPPRPIPGSIIDFDEVMRHCAFERHKAVPDCLEFLRVGAGLDNGRRVRTTLPENWKYNYVEVNDTSTFPTHHYTNSHVPQNVDDPNYGLQKHDSQDWELSPLQLPNPSTYFSPSAAPNRCHSDNPRIFHIFWTGPFTDKPYLTLLSFLFSQNTGLHLDSYPSEAPCRPQLWLWIDPGITALSQPHQVVENHMLATLRKNPWASPFLHPRLKDVIHFKLWNTEDQLDSTPELKDHWRTQQVFRSEFKKVSTPKFVADQVEAFSSTNWTAPIVPQKDNKVSVILSDMVRFVLCHRYGGVYLDADTLLLRDWEEIWGSKQAFAYRWSRLPRYNTAVLRLNKGSALGTFILRTAVKNDFDFHPTTVTKYVKDAHVHELMLELPDALFDPAWLAVEKQQDRFPQPYFKKFEDFFDVPSGNVAAPQVLGVEGFFRGAYSYHYHNSWWRTVDPGRNWPDLGSQFIKGENLVKKLAGHLDGFQDERDLAWATVLKRIMESYIRGERPNMYGEMLKW</sequence>
<dbReference type="EMBL" id="MU157824">
    <property type="protein sequence ID" value="KAF9535337.1"/>
    <property type="molecule type" value="Genomic_DNA"/>
</dbReference>
<protein>
    <recommendedName>
        <fullName evidence="5">Glycosyltransferase family 32 protein</fullName>
    </recommendedName>
</protein>
<keyword evidence="2" id="KW-0812">Transmembrane</keyword>
<dbReference type="Proteomes" id="UP000807306">
    <property type="component" value="Unassembled WGS sequence"/>
</dbReference>
<evidence type="ECO:0000313" key="3">
    <source>
        <dbReference type="EMBL" id="KAF9535337.1"/>
    </source>
</evidence>
<evidence type="ECO:0000256" key="1">
    <source>
        <dbReference type="ARBA" id="ARBA00009003"/>
    </source>
</evidence>
<dbReference type="Gene3D" id="3.90.550.20">
    <property type="match status" value="1"/>
</dbReference>
<keyword evidence="2" id="KW-0472">Membrane</keyword>
<dbReference type="OrthoDB" id="108365at2759"/>
<feature type="transmembrane region" description="Helical" evidence="2">
    <location>
        <begin position="94"/>
        <end position="113"/>
    </location>
</feature>
<dbReference type="AlphaFoldDB" id="A0A9P6JVE6"/>
<comment type="caution">
    <text evidence="3">The sequence shown here is derived from an EMBL/GenBank/DDBJ whole genome shotgun (WGS) entry which is preliminary data.</text>
</comment>
<dbReference type="InterPro" id="IPR029044">
    <property type="entry name" value="Nucleotide-diphossugar_trans"/>
</dbReference>
<organism evidence="3 4">
    <name type="scientific">Crepidotus variabilis</name>
    <dbReference type="NCBI Taxonomy" id="179855"/>
    <lineage>
        <taxon>Eukaryota</taxon>
        <taxon>Fungi</taxon>
        <taxon>Dikarya</taxon>
        <taxon>Basidiomycota</taxon>
        <taxon>Agaricomycotina</taxon>
        <taxon>Agaricomycetes</taxon>
        <taxon>Agaricomycetidae</taxon>
        <taxon>Agaricales</taxon>
        <taxon>Agaricineae</taxon>
        <taxon>Crepidotaceae</taxon>
        <taxon>Crepidotus</taxon>
    </lineage>
</organism>
<reference evidence="3" key="1">
    <citation type="submission" date="2020-11" db="EMBL/GenBank/DDBJ databases">
        <authorList>
            <consortium name="DOE Joint Genome Institute"/>
            <person name="Ahrendt S."/>
            <person name="Riley R."/>
            <person name="Andreopoulos W."/>
            <person name="Labutti K."/>
            <person name="Pangilinan J."/>
            <person name="Ruiz-Duenas F.J."/>
            <person name="Barrasa J.M."/>
            <person name="Sanchez-Garcia M."/>
            <person name="Camarero S."/>
            <person name="Miyauchi S."/>
            <person name="Serrano A."/>
            <person name="Linde D."/>
            <person name="Babiker R."/>
            <person name="Drula E."/>
            <person name="Ayuso-Fernandez I."/>
            <person name="Pacheco R."/>
            <person name="Padilla G."/>
            <person name="Ferreira P."/>
            <person name="Barriuso J."/>
            <person name="Kellner H."/>
            <person name="Castanera R."/>
            <person name="Alfaro M."/>
            <person name="Ramirez L."/>
            <person name="Pisabarro A.G."/>
            <person name="Kuo A."/>
            <person name="Tritt A."/>
            <person name="Lipzen A."/>
            <person name="He G."/>
            <person name="Yan M."/>
            <person name="Ng V."/>
            <person name="Cullen D."/>
            <person name="Martin F."/>
            <person name="Rosso M.-N."/>
            <person name="Henrissat B."/>
            <person name="Hibbett D."/>
            <person name="Martinez A.T."/>
            <person name="Grigoriev I.V."/>
        </authorList>
    </citation>
    <scope>NUCLEOTIDE SEQUENCE</scope>
    <source>
        <strain evidence="3">CBS 506.95</strain>
    </source>
</reference>
<gene>
    <name evidence="3" type="ORF">CPB83DRAFT_841595</name>
</gene>
<evidence type="ECO:0000313" key="4">
    <source>
        <dbReference type="Proteomes" id="UP000807306"/>
    </source>
</evidence>
<proteinExistence type="inferred from homology"/>
<evidence type="ECO:0008006" key="5">
    <source>
        <dbReference type="Google" id="ProtNLM"/>
    </source>
</evidence>
<dbReference type="InterPro" id="IPR007577">
    <property type="entry name" value="GlycoTrfase_DXD_sugar-bd_CS"/>
</dbReference>
<dbReference type="GO" id="GO:0000462">
    <property type="term" value="P:maturation of SSU-rRNA from tricistronic rRNA transcript (SSU-rRNA, 5.8S rRNA, LSU-rRNA)"/>
    <property type="evidence" value="ECO:0007669"/>
    <property type="project" value="TreeGrafter"/>
</dbReference>
<dbReference type="GO" id="GO:0032040">
    <property type="term" value="C:small-subunit processome"/>
    <property type="evidence" value="ECO:0007669"/>
    <property type="project" value="TreeGrafter"/>
</dbReference>
<dbReference type="Pfam" id="PF04488">
    <property type="entry name" value="Gly_transf_sug"/>
    <property type="match status" value="1"/>
</dbReference>
<name>A0A9P6JVE6_9AGAR</name>
<keyword evidence="4" id="KW-1185">Reference proteome</keyword>
<dbReference type="InterPro" id="IPR051733">
    <property type="entry name" value="WD_repeat_DCAF13/WDSOF1"/>
</dbReference>
<accession>A0A9P6JVE6</accession>
<dbReference type="PANTHER" id="PTHR22851">
    <property type="entry name" value="U3 SMALL NUCLEOLAR RNA U3 SNORNA ASSOCIATED PROTEIN"/>
    <property type="match status" value="1"/>
</dbReference>
<dbReference type="PANTHER" id="PTHR22851:SF1">
    <property type="entry name" value="GLYCOSYLTRANSFERASE FAMILY 32 PROTEIN"/>
    <property type="match status" value="1"/>
</dbReference>